<reference evidence="1 2" key="2">
    <citation type="submission" date="2024-11" db="EMBL/GenBank/DDBJ databases">
        <title>Using genomics to understand microbial adaptation to soil warming.</title>
        <authorList>
            <person name="Deangelis K.M. PhD."/>
        </authorList>
    </citation>
    <scope>NUCLEOTIDE SEQUENCE [LARGE SCALE GENOMIC DNA]</scope>
    <source>
        <strain evidence="1 2">GAS97</strain>
    </source>
</reference>
<dbReference type="Proteomes" id="UP001620514">
    <property type="component" value="Unassembled WGS sequence"/>
</dbReference>
<comment type="caution">
    <text evidence="1">The sequence shown here is derived from an EMBL/GenBank/DDBJ whole genome shotgun (WGS) entry which is preliminary data.</text>
</comment>
<reference evidence="1 2" key="1">
    <citation type="submission" date="2024-10" db="EMBL/GenBank/DDBJ databases">
        <authorList>
            <person name="Deangelis K."/>
            <person name="Huntemann M."/>
            <person name="Clum A."/>
            <person name="Wang J."/>
            <person name="Palaniappan K."/>
            <person name="Ritter S."/>
            <person name="Chen I.-M."/>
            <person name="Stamatis D."/>
            <person name="Reddy T."/>
            <person name="O'Malley R."/>
            <person name="Daum C."/>
            <person name="Ng V."/>
            <person name="Ivanova N."/>
            <person name="Kyrpides N."/>
            <person name="Woyke T."/>
        </authorList>
    </citation>
    <scope>NUCLEOTIDE SEQUENCE [LARGE SCALE GENOMIC DNA]</scope>
    <source>
        <strain evidence="1 2">GAS97</strain>
    </source>
</reference>
<dbReference type="RefSeq" id="WP_404614852.1">
    <property type="nucleotide sequence ID" value="NZ_JBIYDN010000052.1"/>
</dbReference>
<sequence length="158" mass="17707">MEQHAEKAQLFVERVRAFLVRAREWCTERDLTVQDNVVELNEQGMPKYHAPSLHISKDGVSLAKIEPLGAAIIGAQGRIDLIGPVARHAFLFHVGKGPGISIRAIVNGQATSETSRPMLSGIDGDDWYWIEAKVRRAKRVDESLFLDLLTDVSDYEFH</sequence>
<dbReference type="EMBL" id="JBIYDN010000052">
    <property type="protein sequence ID" value="MFK4448503.1"/>
    <property type="molecule type" value="Genomic_DNA"/>
</dbReference>
<evidence type="ECO:0000313" key="1">
    <source>
        <dbReference type="EMBL" id="MFK4448503.1"/>
    </source>
</evidence>
<protein>
    <submittedName>
        <fullName evidence="1">Uncharacterized protein</fullName>
    </submittedName>
</protein>
<gene>
    <name evidence="1" type="ORF">ABH943_008547</name>
</gene>
<accession>A0ABW8MXP0</accession>
<name>A0ABW8MXP0_9BURK</name>
<keyword evidence="2" id="KW-1185">Reference proteome</keyword>
<organism evidence="1 2">
    <name type="scientific">Caballeronia udeis</name>
    <dbReference type="NCBI Taxonomy" id="1232866"/>
    <lineage>
        <taxon>Bacteria</taxon>
        <taxon>Pseudomonadati</taxon>
        <taxon>Pseudomonadota</taxon>
        <taxon>Betaproteobacteria</taxon>
        <taxon>Burkholderiales</taxon>
        <taxon>Burkholderiaceae</taxon>
        <taxon>Caballeronia</taxon>
    </lineage>
</organism>
<proteinExistence type="predicted"/>
<evidence type="ECO:0000313" key="2">
    <source>
        <dbReference type="Proteomes" id="UP001620514"/>
    </source>
</evidence>